<dbReference type="Pfam" id="PF07690">
    <property type="entry name" value="MFS_1"/>
    <property type="match status" value="1"/>
</dbReference>
<keyword evidence="3 6" id="KW-0812">Transmembrane</keyword>
<protein>
    <submittedName>
        <fullName evidence="8">MFS transporter</fullName>
    </submittedName>
</protein>
<name>A0ABS5U4T5_9BACT</name>
<feature type="transmembrane region" description="Helical" evidence="6">
    <location>
        <begin position="395"/>
        <end position="417"/>
    </location>
</feature>
<dbReference type="EMBL" id="JAHDYS010000002">
    <property type="protein sequence ID" value="MBT1070681.1"/>
    <property type="molecule type" value="Genomic_DNA"/>
</dbReference>
<evidence type="ECO:0000313" key="9">
    <source>
        <dbReference type="Proteomes" id="UP000784128"/>
    </source>
</evidence>
<evidence type="ECO:0000259" key="7">
    <source>
        <dbReference type="PROSITE" id="PS50850"/>
    </source>
</evidence>
<feature type="transmembrane region" description="Helical" evidence="6">
    <location>
        <begin position="334"/>
        <end position="357"/>
    </location>
</feature>
<comment type="subcellular location">
    <subcellularLocation>
        <location evidence="1">Membrane</location>
        <topology evidence="1">Multi-pass membrane protein</topology>
    </subcellularLocation>
</comment>
<comment type="caution">
    <text evidence="8">The sequence shown here is derived from an EMBL/GenBank/DDBJ whole genome shotgun (WGS) entry which is preliminary data.</text>
</comment>
<feature type="transmembrane region" description="Helical" evidence="6">
    <location>
        <begin position="173"/>
        <end position="191"/>
    </location>
</feature>
<dbReference type="PROSITE" id="PS50850">
    <property type="entry name" value="MFS"/>
    <property type="match status" value="1"/>
</dbReference>
<feature type="transmembrane region" description="Helical" evidence="6">
    <location>
        <begin position="475"/>
        <end position="493"/>
    </location>
</feature>
<dbReference type="PANTHER" id="PTHR42718">
    <property type="entry name" value="MAJOR FACILITATOR SUPERFAMILY MULTIDRUG TRANSPORTER MFSC"/>
    <property type="match status" value="1"/>
</dbReference>
<feature type="transmembrane region" description="Helical" evidence="6">
    <location>
        <begin position="203"/>
        <end position="225"/>
    </location>
</feature>
<feature type="domain" description="Major facilitator superfamily (MFS) profile" evidence="7">
    <location>
        <begin position="49"/>
        <end position="499"/>
    </location>
</feature>
<evidence type="ECO:0000256" key="6">
    <source>
        <dbReference type="SAM" id="Phobius"/>
    </source>
</evidence>
<feature type="transmembrane region" description="Helical" evidence="6">
    <location>
        <begin position="369"/>
        <end position="389"/>
    </location>
</feature>
<evidence type="ECO:0000313" key="8">
    <source>
        <dbReference type="EMBL" id="MBT1070681.1"/>
    </source>
</evidence>
<keyword evidence="4 6" id="KW-1133">Transmembrane helix</keyword>
<organism evidence="8 9">
    <name type="scientific">Pelotalea chapellei</name>
    <dbReference type="NCBI Taxonomy" id="44671"/>
    <lineage>
        <taxon>Bacteria</taxon>
        <taxon>Pseudomonadati</taxon>
        <taxon>Thermodesulfobacteriota</taxon>
        <taxon>Desulfuromonadia</taxon>
        <taxon>Geobacterales</taxon>
        <taxon>Geobacteraceae</taxon>
        <taxon>Pelotalea</taxon>
    </lineage>
</organism>
<evidence type="ECO:0000256" key="1">
    <source>
        <dbReference type="ARBA" id="ARBA00004141"/>
    </source>
</evidence>
<dbReference type="PANTHER" id="PTHR42718:SF9">
    <property type="entry name" value="MAJOR FACILITATOR SUPERFAMILY MULTIDRUG TRANSPORTER MFSC"/>
    <property type="match status" value="1"/>
</dbReference>
<dbReference type="Gene3D" id="1.20.1720.10">
    <property type="entry name" value="Multidrug resistance protein D"/>
    <property type="match status" value="1"/>
</dbReference>
<keyword evidence="2" id="KW-0813">Transport</keyword>
<keyword evidence="9" id="KW-1185">Reference proteome</keyword>
<dbReference type="Gene3D" id="1.20.1250.20">
    <property type="entry name" value="MFS general substrate transporter like domains"/>
    <property type="match status" value="1"/>
</dbReference>
<dbReference type="PRINTS" id="PR01036">
    <property type="entry name" value="TCRTETB"/>
</dbReference>
<gene>
    <name evidence="8" type="ORF">KJB30_02690</name>
</gene>
<dbReference type="SUPFAM" id="SSF103473">
    <property type="entry name" value="MFS general substrate transporter"/>
    <property type="match status" value="1"/>
</dbReference>
<feature type="transmembrane region" description="Helical" evidence="6">
    <location>
        <begin position="115"/>
        <end position="138"/>
    </location>
</feature>
<feature type="transmembrane region" description="Helical" evidence="6">
    <location>
        <begin position="85"/>
        <end position="103"/>
    </location>
</feature>
<feature type="transmembrane region" description="Helical" evidence="6">
    <location>
        <begin position="438"/>
        <end position="455"/>
    </location>
</feature>
<dbReference type="CDD" id="cd17321">
    <property type="entry name" value="MFS_MMR_MDR_like"/>
    <property type="match status" value="1"/>
</dbReference>
<reference evidence="8 9" key="1">
    <citation type="submission" date="2021-05" db="EMBL/GenBank/DDBJ databases">
        <title>The draft genome of Geobacter chapellei DSM 13688.</title>
        <authorList>
            <person name="Xu Z."/>
            <person name="Masuda Y."/>
            <person name="Itoh H."/>
            <person name="Senoo K."/>
        </authorList>
    </citation>
    <scope>NUCLEOTIDE SEQUENCE [LARGE SCALE GENOMIC DNA]</scope>
    <source>
        <strain evidence="8 9">DSM 13688</strain>
    </source>
</reference>
<evidence type="ECO:0000256" key="4">
    <source>
        <dbReference type="ARBA" id="ARBA00022989"/>
    </source>
</evidence>
<feature type="transmembrane region" description="Helical" evidence="6">
    <location>
        <begin position="144"/>
        <end position="161"/>
    </location>
</feature>
<proteinExistence type="predicted"/>
<dbReference type="InterPro" id="IPR011701">
    <property type="entry name" value="MFS"/>
</dbReference>
<accession>A0ABS5U4T5</accession>
<evidence type="ECO:0000256" key="5">
    <source>
        <dbReference type="ARBA" id="ARBA00023136"/>
    </source>
</evidence>
<evidence type="ECO:0000256" key="2">
    <source>
        <dbReference type="ARBA" id="ARBA00022448"/>
    </source>
</evidence>
<dbReference type="InterPro" id="IPR020846">
    <property type="entry name" value="MFS_dom"/>
</dbReference>
<dbReference type="RefSeq" id="WP_214296395.1">
    <property type="nucleotide sequence ID" value="NZ_JAHDYS010000002.1"/>
</dbReference>
<dbReference type="InterPro" id="IPR036259">
    <property type="entry name" value="MFS_trans_sf"/>
</dbReference>
<dbReference type="Proteomes" id="UP000784128">
    <property type="component" value="Unassembled WGS sequence"/>
</dbReference>
<sequence length="523" mass="54477">MNKIFWLLKWDRNPKEFQGSEANPLLVKYFKNTSITESGSTEHIPSGWALASLSLSMLLSSLDTSIANVALPTLAQAFTASFQEVQWVVIAYLLAITTLSVSVGRLGDIIGRRRLLLSGVFLFTTASVLSGVAPTLWLLVAARAVQGLGAAIMMVLTMTFVGEIVPKAKIGRFMGLLGTMSAIGTALGPSLGGVLMSGLGWRAIFLLNLPLGILTFLLAHTYLPVDRRQPKIVRAEFDNMGTLLLVLALGAYALAVTVGRGNFGSLNIALLLAAVFGIGLFLFVEGRAASPLIQIAIFRDPALSGSLAMCLLVTTVVTTTLVVGPFYLSRAFGLGAAMVGLVLSVGPLVAALTAVPAGRSVDRFGTQRMTIVGLIAIAAGSVLLCIIPAMSISGYIASIAVITGGYGLFQTANNTAVMTDIRPDQRGVISGMLNLARNVGRITGASVMGAVFAISSATNDITMARPETVAAGMRITFAVAVILIVLALAIAAVSRALAKSSLHAGDVACPPHDVAHQAPSLST</sequence>
<evidence type="ECO:0000256" key="3">
    <source>
        <dbReference type="ARBA" id="ARBA00022692"/>
    </source>
</evidence>
<feature type="transmembrane region" description="Helical" evidence="6">
    <location>
        <begin position="305"/>
        <end position="328"/>
    </location>
</feature>
<feature type="transmembrane region" description="Helical" evidence="6">
    <location>
        <begin position="264"/>
        <end position="284"/>
    </location>
</feature>
<feature type="transmembrane region" description="Helical" evidence="6">
    <location>
        <begin position="237"/>
        <end position="258"/>
    </location>
</feature>
<keyword evidence="5 6" id="KW-0472">Membrane</keyword>